<feature type="transmembrane region" description="Helical" evidence="1">
    <location>
        <begin position="12"/>
        <end position="32"/>
    </location>
</feature>
<keyword evidence="1" id="KW-0812">Transmembrane</keyword>
<dbReference type="InterPro" id="IPR002156">
    <property type="entry name" value="RNaseH_domain"/>
</dbReference>
<feature type="transmembrane region" description="Helical" evidence="1">
    <location>
        <begin position="273"/>
        <end position="291"/>
    </location>
</feature>
<dbReference type="STRING" id="157652.A0A371DZA1"/>
<keyword evidence="1" id="KW-0472">Membrane</keyword>
<evidence type="ECO:0000313" key="4">
    <source>
        <dbReference type="Proteomes" id="UP000257109"/>
    </source>
</evidence>
<dbReference type="InterPro" id="IPR012337">
    <property type="entry name" value="RNaseH-like_sf"/>
</dbReference>
<name>A0A371DZA1_MUCPR</name>
<evidence type="ECO:0000313" key="3">
    <source>
        <dbReference type="EMBL" id="RDX57863.1"/>
    </source>
</evidence>
<dbReference type="GO" id="GO:0003676">
    <property type="term" value="F:nucleic acid binding"/>
    <property type="evidence" value="ECO:0007669"/>
    <property type="project" value="InterPro"/>
</dbReference>
<dbReference type="PANTHER" id="PTHR47723">
    <property type="entry name" value="OS05G0353850 PROTEIN"/>
    <property type="match status" value="1"/>
</dbReference>
<evidence type="ECO:0000259" key="2">
    <source>
        <dbReference type="Pfam" id="PF13456"/>
    </source>
</evidence>
<dbReference type="InterPro" id="IPR053151">
    <property type="entry name" value="RNase_H-like"/>
</dbReference>
<gene>
    <name evidence="3" type="ORF">CR513_62865</name>
</gene>
<proteinExistence type="predicted"/>
<dbReference type="SUPFAM" id="SSF53098">
    <property type="entry name" value="Ribonuclease H-like"/>
    <property type="match status" value="1"/>
</dbReference>
<reference evidence="3" key="1">
    <citation type="submission" date="2018-05" db="EMBL/GenBank/DDBJ databases">
        <title>Draft genome of Mucuna pruriens seed.</title>
        <authorList>
            <person name="Nnadi N.E."/>
            <person name="Vos R."/>
            <person name="Hasami M.H."/>
            <person name="Devisetty U.K."/>
            <person name="Aguiy J.C."/>
        </authorList>
    </citation>
    <scope>NUCLEOTIDE SEQUENCE [LARGE SCALE GENOMIC DNA]</scope>
    <source>
        <strain evidence="3">JCA_2017</strain>
    </source>
</reference>
<keyword evidence="4" id="KW-1185">Reference proteome</keyword>
<dbReference type="Proteomes" id="UP000257109">
    <property type="component" value="Unassembled WGS sequence"/>
</dbReference>
<dbReference type="InterPro" id="IPR036397">
    <property type="entry name" value="RNaseH_sf"/>
</dbReference>
<feature type="non-terminal residue" evidence="3">
    <location>
        <position position="1"/>
    </location>
</feature>
<accession>A0A371DZA1</accession>
<comment type="caution">
    <text evidence="3">The sequence shown here is derived from an EMBL/GenBank/DDBJ whole genome shotgun (WGS) entry which is preliminary data.</text>
</comment>
<feature type="domain" description="RNase H type-1" evidence="2">
    <location>
        <begin position="60"/>
        <end position="186"/>
    </location>
</feature>
<dbReference type="CDD" id="cd06222">
    <property type="entry name" value="RNase_H_like"/>
    <property type="match status" value="1"/>
</dbReference>
<keyword evidence="1" id="KW-1133">Transmembrane helix</keyword>
<evidence type="ECO:0000256" key="1">
    <source>
        <dbReference type="SAM" id="Phobius"/>
    </source>
</evidence>
<dbReference type="AlphaFoldDB" id="A0A371DZA1"/>
<protein>
    <submittedName>
        <fullName evidence="3">Ribonuclease H protein</fullName>
    </submittedName>
</protein>
<organism evidence="3 4">
    <name type="scientific">Mucuna pruriens</name>
    <name type="common">Velvet bean</name>
    <name type="synonym">Dolichos pruriens</name>
    <dbReference type="NCBI Taxonomy" id="157652"/>
    <lineage>
        <taxon>Eukaryota</taxon>
        <taxon>Viridiplantae</taxon>
        <taxon>Streptophyta</taxon>
        <taxon>Embryophyta</taxon>
        <taxon>Tracheophyta</taxon>
        <taxon>Spermatophyta</taxon>
        <taxon>Magnoliopsida</taxon>
        <taxon>eudicotyledons</taxon>
        <taxon>Gunneridae</taxon>
        <taxon>Pentapetalae</taxon>
        <taxon>rosids</taxon>
        <taxon>fabids</taxon>
        <taxon>Fabales</taxon>
        <taxon>Fabaceae</taxon>
        <taxon>Papilionoideae</taxon>
        <taxon>50 kb inversion clade</taxon>
        <taxon>NPAAA clade</taxon>
        <taxon>indigoferoid/millettioid clade</taxon>
        <taxon>Phaseoleae</taxon>
        <taxon>Mucuna</taxon>
    </lineage>
</organism>
<dbReference type="PANTHER" id="PTHR47723:SF19">
    <property type="entry name" value="POLYNUCLEOTIDYL TRANSFERASE, RIBONUCLEASE H-LIKE SUPERFAMILY PROTEIN"/>
    <property type="match status" value="1"/>
</dbReference>
<dbReference type="InterPro" id="IPR044730">
    <property type="entry name" value="RNase_H-like_dom_plant"/>
</dbReference>
<dbReference type="GO" id="GO:0004523">
    <property type="term" value="F:RNA-DNA hybrid ribonuclease activity"/>
    <property type="evidence" value="ECO:0007669"/>
    <property type="project" value="InterPro"/>
</dbReference>
<dbReference type="OrthoDB" id="1436704at2759"/>
<dbReference type="Gene3D" id="3.30.420.10">
    <property type="entry name" value="Ribonuclease H-like superfamily/Ribonuclease H"/>
    <property type="match status" value="1"/>
</dbReference>
<sequence>MSEGNDDNGSWGFMFLTVACAAAATAIARRLYALLTANTKPKETKNERWTKPAPGWLKLNVDGSYDEQKGHSAGCGGVVRDESGEWLLGFAQRLDPVTCQSNRTELEAILTGLELAWKMDRVQKLVVESDNKPAVSMVEKGVKPNHDDYDVVEDIRELCFDPNWEVRLVTISKKANRVADRLAKDARKLSAHNLREYLSPPNYNCTQLFLVDKGQSYRPVPGLWHGLCSHKICRIQRAGRSKLPSSQLDMASSVRLDDYRVFLEVRAKSPKEIIRVKVAFSIFWYLLSAFWGTLLMKYTGCCFSSLSWTIVVLTVSFATKI</sequence>
<dbReference type="EMBL" id="QJKJ01018098">
    <property type="protein sequence ID" value="RDX57863.1"/>
    <property type="molecule type" value="Genomic_DNA"/>
</dbReference>
<dbReference type="Pfam" id="PF13456">
    <property type="entry name" value="RVT_3"/>
    <property type="match status" value="1"/>
</dbReference>